<evidence type="ECO:0000313" key="3">
    <source>
        <dbReference type="Proteomes" id="UP000198867"/>
    </source>
</evidence>
<dbReference type="OrthoDB" id="9811804at2"/>
<dbReference type="AlphaFoldDB" id="A0A1I4Z0L7"/>
<keyword evidence="3" id="KW-1185">Reference proteome</keyword>
<evidence type="ECO:0000256" key="1">
    <source>
        <dbReference type="SAM" id="MobiDB-lite"/>
    </source>
</evidence>
<accession>A0A1I4Z0L7</accession>
<proteinExistence type="predicted"/>
<feature type="region of interest" description="Disordered" evidence="1">
    <location>
        <begin position="283"/>
        <end position="304"/>
    </location>
</feature>
<sequence length="384" mass="43004">MPKNVLGLEHTNAVLQMIPSLYDLLLRCGSSPAAGGVVVIYHDARLRPEYGLSTLSRKPWMPPTASGVTRDALLGPLRALDRQYRDHALMPPNMFIAVDVPNRRAWFSRSFQTRPKGPFLDATTSEPIPEVLAGPPARLADRAQIFYPEHVPALARDLSAPQDSPEEAFLLHEELLQLAVDSLDSDEQLDPLPVHLNGLWVFARPIIMRRPDGSERHVRAVWYRQGEVVWRMRTFAAGIGNDPKEVGERLAGRLPFVPVWDESRPESKLLAAVWALMAQGGITESDHQTSDRGPSAENPERGDLTIVRVKAGTDHAQVYRNDDPSNFIDRPAWSVRGHWRHQPYPSLGRDEAGNVITKMKWIASYSKGDARDFAPRDKVIVVRP</sequence>
<dbReference type="RefSeq" id="WP_143094965.1">
    <property type="nucleotide sequence ID" value="NZ_FOVM01000001.1"/>
</dbReference>
<organism evidence="2 3">
    <name type="scientific">Mycetocola miduiensis</name>
    <dbReference type="NCBI Taxonomy" id="995034"/>
    <lineage>
        <taxon>Bacteria</taxon>
        <taxon>Bacillati</taxon>
        <taxon>Actinomycetota</taxon>
        <taxon>Actinomycetes</taxon>
        <taxon>Micrococcales</taxon>
        <taxon>Microbacteriaceae</taxon>
        <taxon>Mycetocola</taxon>
    </lineage>
</organism>
<evidence type="ECO:0000313" key="2">
    <source>
        <dbReference type="EMBL" id="SFN43499.1"/>
    </source>
</evidence>
<name>A0A1I4Z0L7_9MICO</name>
<reference evidence="3" key="1">
    <citation type="submission" date="2016-10" db="EMBL/GenBank/DDBJ databases">
        <authorList>
            <person name="Varghese N."/>
            <person name="Submissions S."/>
        </authorList>
    </citation>
    <scope>NUCLEOTIDE SEQUENCE [LARGE SCALE GENOMIC DNA]</scope>
    <source>
        <strain evidence="3">CGMCC 1.11101</strain>
    </source>
</reference>
<dbReference type="EMBL" id="FOVM01000001">
    <property type="protein sequence ID" value="SFN43499.1"/>
    <property type="molecule type" value="Genomic_DNA"/>
</dbReference>
<dbReference type="Proteomes" id="UP000198867">
    <property type="component" value="Unassembled WGS sequence"/>
</dbReference>
<protein>
    <submittedName>
        <fullName evidence="2">Uncharacterized protein</fullName>
    </submittedName>
</protein>
<gene>
    <name evidence="2" type="ORF">SAMN05216219_0633</name>
</gene>